<protein>
    <submittedName>
        <fullName evidence="2">Uncharacterized protein</fullName>
    </submittedName>
</protein>
<reference evidence="2" key="1">
    <citation type="submission" date="2023-07" db="EMBL/GenBank/DDBJ databases">
        <authorList>
            <person name="Stuckert A."/>
        </authorList>
    </citation>
    <scope>NUCLEOTIDE SEQUENCE</scope>
</reference>
<feature type="region of interest" description="Disordered" evidence="1">
    <location>
        <begin position="42"/>
        <end position="69"/>
    </location>
</feature>
<accession>A0ABN9LN15</accession>
<gene>
    <name evidence="2" type="ORF">RIMI_LOCUS10196672</name>
</gene>
<dbReference type="Proteomes" id="UP001176940">
    <property type="component" value="Unassembled WGS sequence"/>
</dbReference>
<evidence type="ECO:0000256" key="1">
    <source>
        <dbReference type="SAM" id="MobiDB-lite"/>
    </source>
</evidence>
<keyword evidence="3" id="KW-1185">Reference proteome</keyword>
<name>A0ABN9LN15_9NEOB</name>
<feature type="compositionally biased region" description="Polar residues" evidence="1">
    <location>
        <begin position="56"/>
        <end position="69"/>
    </location>
</feature>
<sequence length="338" mass="37728">MLKRAQQTRAKTRAFFDACVVFDKNRTHRKCNLLHFLASDASPVQEESREAERSAGGQTALGSDTQWSAEENGQVIHSTEGQRKIYPAINSTQEHSPFVYSPVRMEGHGLPADESYALDDEPSYMSYSMSEDPRHTDIPVKLPAGYSQTLDRPYRDIVGGGGAYTTVPRNYHFRGPGTDQVQMIPPPQHPGYSSLSRPNNRYRTVEPYRGPGYGAQPQVRGAGFGGSQSDLLTARYGSEDAYGLEDDRRSLGGYVDGPDYSTAGRRAANGGDQRRRLRLVLATDCDGWRSVSSVVHWIRRKIAVRRAEKTFRGKIGQRRVLRYSSSAIMEAYGRRICP</sequence>
<comment type="caution">
    <text evidence="2">The sequence shown here is derived from an EMBL/GenBank/DDBJ whole genome shotgun (WGS) entry which is preliminary data.</text>
</comment>
<evidence type="ECO:0000313" key="2">
    <source>
        <dbReference type="EMBL" id="CAJ0943933.1"/>
    </source>
</evidence>
<organism evidence="2 3">
    <name type="scientific">Ranitomeya imitator</name>
    <name type="common">mimic poison frog</name>
    <dbReference type="NCBI Taxonomy" id="111125"/>
    <lineage>
        <taxon>Eukaryota</taxon>
        <taxon>Metazoa</taxon>
        <taxon>Chordata</taxon>
        <taxon>Craniata</taxon>
        <taxon>Vertebrata</taxon>
        <taxon>Euteleostomi</taxon>
        <taxon>Amphibia</taxon>
        <taxon>Batrachia</taxon>
        <taxon>Anura</taxon>
        <taxon>Neobatrachia</taxon>
        <taxon>Hyloidea</taxon>
        <taxon>Dendrobatidae</taxon>
        <taxon>Dendrobatinae</taxon>
        <taxon>Ranitomeya</taxon>
    </lineage>
</organism>
<proteinExistence type="predicted"/>
<dbReference type="EMBL" id="CAUEEQ010021870">
    <property type="protein sequence ID" value="CAJ0943933.1"/>
    <property type="molecule type" value="Genomic_DNA"/>
</dbReference>
<evidence type="ECO:0000313" key="3">
    <source>
        <dbReference type="Proteomes" id="UP001176940"/>
    </source>
</evidence>
<feature type="region of interest" description="Disordered" evidence="1">
    <location>
        <begin position="178"/>
        <end position="199"/>
    </location>
</feature>